<name>A0ABR1IZU6_9AGAR</name>
<accession>A0ABR1IZU6</accession>
<proteinExistence type="predicted"/>
<evidence type="ECO:0008006" key="3">
    <source>
        <dbReference type="Google" id="ProtNLM"/>
    </source>
</evidence>
<protein>
    <recommendedName>
        <fullName evidence="3">Maturase K</fullName>
    </recommendedName>
</protein>
<comment type="caution">
    <text evidence="1">The sequence shown here is derived from an EMBL/GenBank/DDBJ whole genome shotgun (WGS) entry which is preliminary data.</text>
</comment>
<sequence>MVQEKYALHNCFSHIAHEQVTPDLLHELEDFNFWSYFDLLHRDIIAQRHDEADQWPFLLTWRTEVQSCFRFFQDHPSKTQDHLLNSLNHGFYVTEVAPTHIRISEQLEALLAFSESDIPLLQKLGIIHDSELAELVFMMRISKDTIRWQGHASRFWVMGVPHCIEISMFIPIPWNIVLCMWLKLLTQLIL</sequence>
<dbReference type="Proteomes" id="UP001498398">
    <property type="component" value="Unassembled WGS sequence"/>
</dbReference>
<organism evidence="1 2">
    <name type="scientific">Marasmiellus scandens</name>
    <dbReference type="NCBI Taxonomy" id="2682957"/>
    <lineage>
        <taxon>Eukaryota</taxon>
        <taxon>Fungi</taxon>
        <taxon>Dikarya</taxon>
        <taxon>Basidiomycota</taxon>
        <taxon>Agaricomycotina</taxon>
        <taxon>Agaricomycetes</taxon>
        <taxon>Agaricomycetidae</taxon>
        <taxon>Agaricales</taxon>
        <taxon>Marasmiineae</taxon>
        <taxon>Omphalotaceae</taxon>
        <taxon>Marasmiellus</taxon>
    </lineage>
</organism>
<dbReference type="EMBL" id="JBANRG010000053">
    <property type="protein sequence ID" value="KAK7443787.1"/>
    <property type="molecule type" value="Genomic_DNA"/>
</dbReference>
<reference evidence="1 2" key="1">
    <citation type="submission" date="2024-01" db="EMBL/GenBank/DDBJ databases">
        <title>A draft genome for the cacao thread blight pathogen Marasmiellus scandens.</title>
        <authorList>
            <person name="Baruah I.K."/>
            <person name="Leung J."/>
            <person name="Bukari Y."/>
            <person name="Amoako-Attah I."/>
            <person name="Meinhardt L.W."/>
            <person name="Bailey B.A."/>
            <person name="Cohen S.P."/>
        </authorList>
    </citation>
    <scope>NUCLEOTIDE SEQUENCE [LARGE SCALE GENOMIC DNA]</scope>
    <source>
        <strain evidence="1 2">GH-19</strain>
    </source>
</reference>
<gene>
    <name evidence="1" type="ORF">VKT23_015567</name>
</gene>
<keyword evidence="2" id="KW-1185">Reference proteome</keyword>
<evidence type="ECO:0000313" key="2">
    <source>
        <dbReference type="Proteomes" id="UP001498398"/>
    </source>
</evidence>
<evidence type="ECO:0000313" key="1">
    <source>
        <dbReference type="EMBL" id="KAK7443787.1"/>
    </source>
</evidence>